<evidence type="ECO:0000313" key="8">
    <source>
        <dbReference type="EMBL" id="PDX82639.1"/>
    </source>
</evidence>
<keyword evidence="2" id="KW-0964">Secreted</keyword>
<evidence type="ECO:0000256" key="3">
    <source>
        <dbReference type="ARBA" id="ARBA00022729"/>
    </source>
</evidence>
<accession>A0A2A7AU68</accession>
<evidence type="ECO:0000259" key="7">
    <source>
        <dbReference type="PROSITE" id="PS50847"/>
    </source>
</evidence>
<feature type="signal peptide" evidence="6">
    <location>
        <begin position="1"/>
        <end position="36"/>
    </location>
</feature>
<dbReference type="Proteomes" id="UP000220005">
    <property type="component" value="Unassembled WGS sequence"/>
</dbReference>
<evidence type="ECO:0000256" key="4">
    <source>
        <dbReference type="ARBA" id="ARBA00023088"/>
    </source>
</evidence>
<evidence type="ECO:0000256" key="2">
    <source>
        <dbReference type="ARBA" id="ARBA00022525"/>
    </source>
</evidence>
<gene>
    <name evidence="8" type="ORF">CGS58_03585</name>
</gene>
<proteinExistence type="predicted"/>
<sequence>MSLFHKETMKMKHMKRFVALFAALALVLAMAAPAFAESGTAADHNGSITIDNAVDTTTYKLYRIFDLESYDTVKEAYSYKLNSAWSEFPSYSTTIDGASVSAAEFFTVDSVTGYIKWADAKKNAGAEFAKLAMAFVGEKSIASVKDETASGSTVSFTGLELGYYLVNSSLGALCSLNTTAPNVTIKEKNGNSIIDKLVFNEENNKFEDENNAGIGDYVKFEISVTVSDGQPKKYMIHDVMSEGLTFVNDAAHKMSVTVNGSDFTKYTLKTKADSTTMDADCTFEIAFDDDTNGASVLKPNDNVVVTYYAQVNEQAKIGSTEGNINKAQLTYGDNHTTNWEETKTYVWKIDIFKYTMKNEAEQPLENAQFVLYRGNGDDKAYAKIQDGKITGWTKTESERTVLTTSNSGKLEIKGLDVGTYYLEEIEAPKGYNKLTKPIKVEIADKTGAITVDGTSISDTTVKVENKAGTTLPTTGGIGTTIFYLIGGGLMVAAAVLLIAKKRMENK</sequence>
<name>A0A2A7AU68_9FIRM</name>
<protein>
    <recommendedName>
        <fullName evidence="7">Gram-positive cocci surface proteins LPxTG domain-containing protein</fullName>
    </recommendedName>
</protein>
<comment type="caution">
    <text evidence="8">The sequence shown here is derived from an EMBL/GenBank/DDBJ whole genome shotgun (WGS) entry which is preliminary data.</text>
</comment>
<keyword evidence="1" id="KW-0134">Cell wall</keyword>
<evidence type="ECO:0000313" key="9">
    <source>
        <dbReference type="Proteomes" id="UP000220005"/>
    </source>
</evidence>
<dbReference type="InterPro" id="IPR019931">
    <property type="entry name" value="LPXTG_anchor"/>
</dbReference>
<feature type="transmembrane region" description="Helical" evidence="5">
    <location>
        <begin position="481"/>
        <end position="499"/>
    </location>
</feature>
<dbReference type="SUPFAM" id="SSF49478">
    <property type="entry name" value="Cna protein B-type domain"/>
    <property type="match status" value="1"/>
</dbReference>
<feature type="chain" id="PRO_5012518084" description="Gram-positive cocci surface proteins LPxTG domain-containing protein" evidence="6">
    <location>
        <begin position="37"/>
        <end position="506"/>
    </location>
</feature>
<dbReference type="Pfam" id="PF17802">
    <property type="entry name" value="SpaA"/>
    <property type="match status" value="1"/>
</dbReference>
<organism evidence="8 9">
    <name type="scientific">Faecalibacterium prausnitzii</name>
    <dbReference type="NCBI Taxonomy" id="853"/>
    <lineage>
        <taxon>Bacteria</taxon>
        <taxon>Bacillati</taxon>
        <taxon>Bacillota</taxon>
        <taxon>Clostridia</taxon>
        <taxon>Eubacteriales</taxon>
        <taxon>Oscillospiraceae</taxon>
        <taxon>Faecalibacterium</taxon>
    </lineage>
</organism>
<dbReference type="NCBIfam" id="TIGR01167">
    <property type="entry name" value="LPXTG_anchor"/>
    <property type="match status" value="1"/>
</dbReference>
<dbReference type="Pfam" id="PF00746">
    <property type="entry name" value="Gram_pos_anchor"/>
    <property type="match status" value="1"/>
</dbReference>
<dbReference type="InterPro" id="IPR041033">
    <property type="entry name" value="SpaA_PFL_dom_1"/>
</dbReference>
<feature type="domain" description="Gram-positive cocci surface proteins LPxTG" evidence="7">
    <location>
        <begin position="471"/>
        <end position="506"/>
    </location>
</feature>
<dbReference type="InterPro" id="IPR013783">
    <property type="entry name" value="Ig-like_fold"/>
</dbReference>
<dbReference type="InterPro" id="IPR048052">
    <property type="entry name" value="FM1-like"/>
</dbReference>
<evidence type="ECO:0000256" key="6">
    <source>
        <dbReference type="SAM" id="SignalP"/>
    </source>
</evidence>
<dbReference type="Gene3D" id="2.60.40.740">
    <property type="match status" value="1"/>
</dbReference>
<keyword evidence="5" id="KW-1133">Transmembrane helix</keyword>
<keyword evidence="3 6" id="KW-0732">Signal</keyword>
<keyword evidence="5" id="KW-0812">Transmembrane</keyword>
<dbReference type="NCBIfam" id="NF033902">
    <property type="entry name" value="iso_D2_wall_anc"/>
    <property type="match status" value="1"/>
</dbReference>
<dbReference type="AlphaFoldDB" id="A0A2A7AU68"/>
<dbReference type="PROSITE" id="PS50847">
    <property type="entry name" value="GRAM_POS_ANCHORING"/>
    <property type="match status" value="1"/>
</dbReference>
<dbReference type="NCBIfam" id="TIGR04226">
    <property type="entry name" value="RrgB_K2N_iso_D2"/>
    <property type="match status" value="1"/>
</dbReference>
<keyword evidence="4" id="KW-0572">Peptidoglycan-anchor</keyword>
<dbReference type="EMBL" id="NMTY01000004">
    <property type="protein sequence ID" value="PDX82639.1"/>
    <property type="molecule type" value="Genomic_DNA"/>
</dbReference>
<evidence type="ECO:0000256" key="1">
    <source>
        <dbReference type="ARBA" id="ARBA00022512"/>
    </source>
</evidence>
<dbReference type="InterPro" id="IPR026466">
    <property type="entry name" value="Fim_isopep_form_D2_dom"/>
</dbReference>
<keyword evidence="5" id="KW-0472">Membrane</keyword>
<dbReference type="Gene3D" id="2.60.40.10">
    <property type="entry name" value="Immunoglobulins"/>
    <property type="match status" value="1"/>
</dbReference>
<evidence type="ECO:0000256" key="5">
    <source>
        <dbReference type="SAM" id="Phobius"/>
    </source>
</evidence>
<reference evidence="8 9" key="1">
    <citation type="journal article" date="2017" name="Front. Microbiol.">
        <title>New Insights into the Diversity of the Genus Faecalibacterium.</title>
        <authorList>
            <person name="Benevides L."/>
            <person name="Burman S."/>
            <person name="Martin R."/>
            <person name="Robert V."/>
            <person name="Thomas M."/>
            <person name="Miquel S."/>
            <person name="Chain F."/>
            <person name="Sokol H."/>
            <person name="Bermudez-Humaran L.G."/>
            <person name="Morrison M."/>
            <person name="Langella P."/>
            <person name="Azevedo V.A."/>
            <person name="Chatel J.M."/>
            <person name="Soares S."/>
        </authorList>
    </citation>
    <scope>NUCLEOTIDE SEQUENCE [LARGE SCALE GENOMIC DNA]</scope>
    <source>
        <strain evidence="8 9">CNCM I 4575</strain>
    </source>
</reference>